<dbReference type="EMBL" id="JAERRB010000002">
    <property type="protein sequence ID" value="MBL0741312.1"/>
    <property type="molecule type" value="Genomic_DNA"/>
</dbReference>
<evidence type="ECO:0008006" key="3">
    <source>
        <dbReference type="Google" id="ProtNLM"/>
    </source>
</evidence>
<keyword evidence="2" id="KW-1185">Reference proteome</keyword>
<protein>
    <recommendedName>
        <fullName evidence="3">UspA domain-containing protein</fullName>
    </recommendedName>
</protein>
<evidence type="ECO:0000313" key="2">
    <source>
        <dbReference type="Proteomes" id="UP000613030"/>
    </source>
</evidence>
<comment type="caution">
    <text evidence="1">The sequence shown here is derived from an EMBL/GenBank/DDBJ whole genome shotgun (WGS) entry which is preliminary data.</text>
</comment>
<evidence type="ECO:0000313" key="1">
    <source>
        <dbReference type="EMBL" id="MBL0741312.1"/>
    </source>
</evidence>
<name>A0ABS1KQ34_9BACT</name>
<reference evidence="1 2" key="1">
    <citation type="submission" date="2021-01" db="EMBL/GenBank/DDBJ databases">
        <title>Chryseolinea sp. Jin1 Genome sequencing and assembly.</title>
        <authorList>
            <person name="Kim I."/>
        </authorList>
    </citation>
    <scope>NUCLEOTIDE SEQUENCE [LARGE SCALE GENOMIC DNA]</scope>
    <source>
        <strain evidence="1 2">Jin1</strain>
    </source>
</reference>
<proteinExistence type="predicted"/>
<sequence length="155" mass="17836">MKSILIPTDYSEDTLQALELTLRNVGDTPVQVVLLSFSPLPDVLAENLFLPPNEGLTSERRKFIVDEWNMRQSLLDTNIQLIEYHVYGGTPAILQQIMELFHINDTIVPHSFQKSERLVHQQAMRSLNRAKAKVTWMPEREIAVPFRLTETHLSV</sequence>
<dbReference type="RefSeq" id="WP_202008666.1">
    <property type="nucleotide sequence ID" value="NZ_JAERRB010000002.1"/>
</dbReference>
<gene>
    <name evidence="1" type="ORF">JI741_08775</name>
</gene>
<dbReference type="Proteomes" id="UP000613030">
    <property type="component" value="Unassembled WGS sequence"/>
</dbReference>
<organism evidence="1 2">
    <name type="scientific">Chryseolinea lacunae</name>
    <dbReference type="NCBI Taxonomy" id="2801331"/>
    <lineage>
        <taxon>Bacteria</taxon>
        <taxon>Pseudomonadati</taxon>
        <taxon>Bacteroidota</taxon>
        <taxon>Cytophagia</taxon>
        <taxon>Cytophagales</taxon>
        <taxon>Fulvivirgaceae</taxon>
        <taxon>Chryseolinea</taxon>
    </lineage>
</organism>
<accession>A0ABS1KQ34</accession>